<dbReference type="PANTHER" id="PTHR43100:SF1">
    <property type="entry name" value="GLUTAMATE SYNTHASE [NADPH] SMALL CHAIN"/>
    <property type="match status" value="1"/>
</dbReference>
<dbReference type="GO" id="GO:0016639">
    <property type="term" value="F:oxidoreductase activity, acting on the CH-NH2 group of donors, NAD or NADP as acceptor"/>
    <property type="evidence" value="ECO:0007669"/>
    <property type="project" value="InterPro"/>
</dbReference>
<dbReference type="PRINTS" id="PR00419">
    <property type="entry name" value="ADXRDTASE"/>
</dbReference>
<sequence length="487" mass="53066">MADPRGFITTPRQVAERRPVEERVNDWNEVYPGGPGRALLPIITEQAGRCMDCGIPFCHSGCPLGNLIPEWNDLVWREDWDEALDRLHATNNFPEFTGRLCPAPCETACVVAINRDAVTIKNVEVSIIDKGWDDRQVKPEPPEWLTGKTVAVVGSGPAGLAAAQQLTRAGHTVAVYERDDKPGGLLRYGIPEFKMEKIQVERRIDQMQREGTVFRTGVQVGDTLTGHQLRDRYDAVVLAIGSTVRRELPVPGRELAGIHQAMEFLPQANRVALGEEVENQIVATDKDVIIIGGGDTGADCLGTSVRQGARSITQLEIMPNPGTDRPETQPWPTYPMIYRVSSAHEEAGERVYSISTKEFLGEDGHVSGLRLVEVEMVSGKFEEVEGSERVVPAQLVLFAMGFTGPEQEGLVDQLGVELDERGNIKRDKSYMSSIDGVFVAGDAGRGQSLIVWAIAEGRSAAAGVDAYLSGSTNLPAPIPPNARPLTV</sequence>
<keyword evidence="3" id="KW-0560">Oxidoreductase</keyword>
<organism evidence="10 11">
    <name type="scientific">Aeromicrobium ginsengisoli</name>
    <dbReference type="NCBI Taxonomy" id="363867"/>
    <lineage>
        <taxon>Bacteria</taxon>
        <taxon>Bacillati</taxon>
        <taxon>Actinomycetota</taxon>
        <taxon>Actinomycetes</taxon>
        <taxon>Propionibacteriales</taxon>
        <taxon>Nocardioidaceae</taxon>
        <taxon>Aeromicrobium</taxon>
    </lineage>
</organism>
<evidence type="ECO:0000256" key="3">
    <source>
        <dbReference type="ARBA" id="ARBA00023002"/>
    </source>
</evidence>
<dbReference type="AlphaFoldDB" id="A0A5M4FIA4"/>
<proteinExistence type="predicted"/>
<dbReference type="FunFam" id="3.50.50.60:FF:000124">
    <property type="entry name" value="Glutamate synthase small subunit"/>
    <property type="match status" value="1"/>
</dbReference>
<evidence type="ECO:0000256" key="4">
    <source>
        <dbReference type="ARBA" id="ARBA00023004"/>
    </source>
</evidence>
<dbReference type="Gene3D" id="1.10.1060.10">
    <property type="entry name" value="Alpha-helical ferredoxin"/>
    <property type="match status" value="1"/>
</dbReference>
<keyword evidence="5" id="KW-0411">Iron-sulfur</keyword>
<keyword evidence="11" id="KW-1185">Reference proteome</keyword>
<dbReference type="RefSeq" id="WP_149687826.1">
    <property type="nucleotide sequence ID" value="NZ_SDPQ02000001.1"/>
</dbReference>
<dbReference type="Proteomes" id="UP000380867">
    <property type="component" value="Unassembled WGS sequence"/>
</dbReference>
<accession>A0A5M4FIA4</accession>
<evidence type="ECO:0000313" key="11">
    <source>
        <dbReference type="Proteomes" id="UP000380867"/>
    </source>
</evidence>
<keyword evidence="6" id="KW-0314">Glutamate biosynthesis</keyword>
<dbReference type="GO" id="GO:0051536">
    <property type="term" value="F:iron-sulfur cluster binding"/>
    <property type="evidence" value="ECO:0007669"/>
    <property type="project" value="UniProtKB-KW"/>
</dbReference>
<dbReference type="InterPro" id="IPR028261">
    <property type="entry name" value="DPD_II"/>
</dbReference>
<gene>
    <name evidence="10" type="ORF">ESP70_002720</name>
</gene>
<dbReference type="InterPro" id="IPR006005">
    <property type="entry name" value="Glut_synth_ssu1"/>
</dbReference>
<dbReference type="PANTHER" id="PTHR43100">
    <property type="entry name" value="GLUTAMATE SYNTHASE [NADPH] SMALL CHAIN"/>
    <property type="match status" value="1"/>
</dbReference>
<dbReference type="NCBIfam" id="TIGR01317">
    <property type="entry name" value="GOGAT_sm_gam"/>
    <property type="match status" value="1"/>
</dbReference>
<dbReference type="InterPro" id="IPR009051">
    <property type="entry name" value="Helical_ferredxn"/>
</dbReference>
<dbReference type="InterPro" id="IPR036188">
    <property type="entry name" value="FAD/NAD-bd_sf"/>
</dbReference>
<name>A0A5M4FIA4_9ACTN</name>
<protein>
    <submittedName>
        <fullName evidence="10">Glutamate synthase subunit beta</fullName>
    </submittedName>
</protein>
<evidence type="ECO:0000256" key="6">
    <source>
        <dbReference type="ARBA" id="ARBA00023164"/>
    </source>
</evidence>
<evidence type="ECO:0000256" key="7">
    <source>
        <dbReference type="ARBA" id="ARBA00029440"/>
    </source>
</evidence>
<dbReference type="GO" id="GO:0006537">
    <property type="term" value="P:glutamate biosynthetic process"/>
    <property type="evidence" value="ECO:0007669"/>
    <property type="project" value="UniProtKB-KW"/>
</dbReference>
<keyword evidence="4" id="KW-0408">Iron</keyword>
<keyword evidence="2" id="KW-0479">Metal-binding</keyword>
<evidence type="ECO:0000256" key="1">
    <source>
        <dbReference type="ARBA" id="ARBA00022605"/>
    </source>
</evidence>
<dbReference type="SUPFAM" id="SSF46548">
    <property type="entry name" value="alpha-helical ferredoxin"/>
    <property type="match status" value="1"/>
</dbReference>
<dbReference type="OrthoDB" id="9803192at2"/>
<keyword evidence="1" id="KW-0028">Amino-acid biosynthesis</keyword>
<dbReference type="Gene3D" id="3.50.50.60">
    <property type="entry name" value="FAD/NAD(P)-binding domain"/>
    <property type="match status" value="3"/>
</dbReference>
<dbReference type="Pfam" id="PF07992">
    <property type="entry name" value="Pyr_redox_2"/>
    <property type="match status" value="1"/>
</dbReference>
<dbReference type="Pfam" id="PF14691">
    <property type="entry name" value="Fer4_20"/>
    <property type="match status" value="1"/>
</dbReference>
<dbReference type="SUPFAM" id="SSF51971">
    <property type="entry name" value="Nucleotide-binding domain"/>
    <property type="match status" value="1"/>
</dbReference>
<dbReference type="InterPro" id="IPR023753">
    <property type="entry name" value="FAD/NAD-binding_dom"/>
</dbReference>
<evidence type="ECO:0000256" key="2">
    <source>
        <dbReference type="ARBA" id="ARBA00022723"/>
    </source>
</evidence>
<evidence type="ECO:0000256" key="5">
    <source>
        <dbReference type="ARBA" id="ARBA00023014"/>
    </source>
</evidence>
<dbReference type="GO" id="GO:0046872">
    <property type="term" value="F:metal ion binding"/>
    <property type="evidence" value="ECO:0007669"/>
    <property type="project" value="UniProtKB-KW"/>
</dbReference>
<feature type="domain" description="FAD/NAD(P)-binding" evidence="8">
    <location>
        <begin position="149"/>
        <end position="457"/>
    </location>
</feature>
<reference evidence="10" key="1">
    <citation type="submission" date="2019-09" db="EMBL/GenBank/DDBJ databases">
        <authorList>
            <person name="Li J."/>
        </authorList>
    </citation>
    <scope>NUCLEOTIDE SEQUENCE [LARGE SCALE GENOMIC DNA]</scope>
    <source>
        <strain evidence="10">JCM 14732</strain>
    </source>
</reference>
<comment type="caution">
    <text evidence="10">The sequence shown here is derived from an EMBL/GenBank/DDBJ whole genome shotgun (WGS) entry which is preliminary data.</text>
</comment>
<dbReference type="EMBL" id="SDPQ02000001">
    <property type="protein sequence ID" value="KAA1399692.1"/>
    <property type="molecule type" value="Genomic_DNA"/>
</dbReference>
<evidence type="ECO:0000259" key="9">
    <source>
        <dbReference type="Pfam" id="PF14691"/>
    </source>
</evidence>
<feature type="domain" description="Dihydroprymidine dehydrogenase" evidence="9">
    <location>
        <begin position="43"/>
        <end position="132"/>
    </location>
</feature>
<dbReference type="InterPro" id="IPR051394">
    <property type="entry name" value="Glutamate_Synthase"/>
</dbReference>
<evidence type="ECO:0000313" key="10">
    <source>
        <dbReference type="EMBL" id="KAA1399692.1"/>
    </source>
</evidence>
<comment type="pathway">
    <text evidence="7">Amino-acid biosynthesis.</text>
</comment>
<evidence type="ECO:0000259" key="8">
    <source>
        <dbReference type="Pfam" id="PF07992"/>
    </source>
</evidence>